<dbReference type="Proteomes" id="UP000075787">
    <property type="component" value="Unassembled WGS sequence"/>
</dbReference>
<comment type="similarity">
    <text evidence="1">Belongs to the short-chain dehydrogenases/reductases (SDR) family.</text>
</comment>
<evidence type="ECO:0000313" key="3">
    <source>
        <dbReference type="EMBL" id="KYO50365.1"/>
    </source>
</evidence>
<dbReference type="PRINTS" id="PR00080">
    <property type="entry name" value="SDRFAMILY"/>
</dbReference>
<dbReference type="PANTHER" id="PTHR42760">
    <property type="entry name" value="SHORT-CHAIN DEHYDROGENASES/REDUCTASES FAMILY MEMBER"/>
    <property type="match status" value="1"/>
</dbReference>
<organism evidence="3 4">
    <name type="scientific">Tistrella mobilis</name>
    <dbReference type="NCBI Taxonomy" id="171437"/>
    <lineage>
        <taxon>Bacteria</taxon>
        <taxon>Pseudomonadati</taxon>
        <taxon>Pseudomonadota</taxon>
        <taxon>Alphaproteobacteria</taxon>
        <taxon>Geminicoccales</taxon>
        <taxon>Geminicoccaceae</taxon>
        <taxon>Tistrella</taxon>
    </lineage>
</organism>
<dbReference type="PANTHER" id="PTHR42760:SF133">
    <property type="entry name" value="3-OXOACYL-[ACYL-CARRIER-PROTEIN] REDUCTASE"/>
    <property type="match status" value="1"/>
</dbReference>
<evidence type="ECO:0000256" key="2">
    <source>
        <dbReference type="ARBA" id="ARBA00023002"/>
    </source>
</evidence>
<comment type="caution">
    <text evidence="3">The sequence shown here is derived from an EMBL/GenBank/DDBJ whole genome shotgun (WGS) entry which is preliminary data.</text>
</comment>
<dbReference type="EMBL" id="LPZR01000200">
    <property type="protein sequence ID" value="KYO50365.1"/>
    <property type="molecule type" value="Genomic_DNA"/>
</dbReference>
<dbReference type="CDD" id="cd05233">
    <property type="entry name" value="SDR_c"/>
    <property type="match status" value="1"/>
</dbReference>
<protein>
    <submittedName>
        <fullName evidence="3">Short-chain dehydrogenase</fullName>
    </submittedName>
</protein>
<sequence length="259" mass="26620">MFREPAAMTRPVVLVSGATSGIGRATALAFARQGARLMLGGRDAARGEAVVTACRAEGAEATFLAGDLAEAGTATALVDAAIACWGRLDIAFNNAGWQEPQGSLVDRDLAVLDRVFAINLRSVAEAMQAQIRVMRQRDGGRAGGGVIVNDASVSGVRNPYPGFAIYAASKAALLSLTRSLAIEHAPRGIRINAVSPGRIETPMMAGAGVADYATIAATLPARRMGRPEDVAAAVLWLASDAAGFVIGQNLCVDGGFLAG</sequence>
<dbReference type="InterPro" id="IPR020904">
    <property type="entry name" value="Sc_DH/Rdtase_CS"/>
</dbReference>
<dbReference type="FunFam" id="3.40.50.720:FF:000084">
    <property type="entry name" value="Short-chain dehydrogenase reductase"/>
    <property type="match status" value="1"/>
</dbReference>
<evidence type="ECO:0000256" key="1">
    <source>
        <dbReference type="ARBA" id="ARBA00006484"/>
    </source>
</evidence>
<dbReference type="InterPro" id="IPR036291">
    <property type="entry name" value="NAD(P)-bd_dom_sf"/>
</dbReference>
<dbReference type="InterPro" id="IPR002347">
    <property type="entry name" value="SDR_fam"/>
</dbReference>
<dbReference type="AlphaFoldDB" id="A0A162K2P5"/>
<reference evidence="3 4" key="1">
    <citation type="submission" date="2015-12" db="EMBL/GenBank/DDBJ databases">
        <title>Genome sequence of Tistrella mobilis MCCC 1A02139.</title>
        <authorList>
            <person name="Lu L."/>
            <person name="Lai Q."/>
            <person name="Shao Z."/>
            <person name="Qian P."/>
        </authorList>
    </citation>
    <scope>NUCLEOTIDE SEQUENCE [LARGE SCALE GENOMIC DNA]</scope>
    <source>
        <strain evidence="3 4">MCCC 1A02139</strain>
    </source>
</reference>
<evidence type="ECO:0000313" key="4">
    <source>
        <dbReference type="Proteomes" id="UP000075787"/>
    </source>
</evidence>
<dbReference type="PROSITE" id="PS00061">
    <property type="entry name" value="ADH_SHORT"/>
    <property type="match status" value="1"/>
</dbReference>
<gene>
    <name evidence="3" type="ORF">AUP44_13220</name>
</gene>
<dbReference type="NCBIfam" id="NF005559">
    <property type="entry name" value="PRK07231.1"/>
    <property type="match status" value="1"/>
</dbReference>
<dbReference type="Gene3D" id="3.40.50.720">
    <property type="entry name" value="NAD(P)-binding Rossmann-like Domain"/>
    <property type="match status" value="1"/>
</dbReference>
<dbReference type="GO" id="GO:0016616">
    <property type="term" value="F:oxidoreductase activity, acting on the CH-OH group of donors, NAD or NADP as acceptor"/>
    <property type="evidence" value="ECO:0007669"/>
    <property type="project" value="TreeGrafter"/>
</dbReference>
<dbReference type="PRINTS" id="PR00081">
    <property type="entry name" value="GDHRDH"/>
</dbReference>
<name>A0A162K2P5_9PROT</name>
<proteinExistence type="inferred from homology"/>
<dbReference type="SUPFAM" id="SSF51735">
    <property type="entry name" value="NAD(P)-binding Rossmann-fold domains"/>
    <property type="match status" value="1"/>
</dbReference>
<keyword evidence="2" id="KW-0560">Oxidoreductase</keyword>
<accession>A0A162K2P5</accession>
<dbReference type="Pfam" id="PF13561">
    <property type="entry name" value="adh_short_C2"/>
    <property type="match status" value="1"/>
</dbReference>
<dbReference type="OrthoDB" id="9812986at2"/>